<keyword evidence="2" id="KW-1185">Reference proteome</keyword>
<organism evidence="1 2">
    <name type="scientific">Mucor flavus</name>
    <dbReference type="NCBI Taxonomy" id="439312"/>
    <lineage>
        <taxon>Eukaryota</taxon>
        <taxon>Fungi</taxon>
        <taxon>Fungi incertae sedis</taxon>
        <taxon>Mucoromycota</taxon>
        <taxon>Mucoromycotina</taxon>
        <taxon>Mucoromycetes</taxon>
        <taxon>Mucorales</taxon>
        <taxon>Mucorineae</taxon>
        <taxon>Mucoraceae</taxon>
        <taxon>Mucor</taxon>
    </lineage>
</organism>
<reference evidence="1 2" key="1">
    <citation type="submission" date="2024-04" db="EMBL/GenBank/DDBJ databases">
        <title>genome sequences of Mucor flavus KT1a and Helicostylum pulchrum KT1b strains isolated from the surface of a dry-aged beef.</title>
        <authorList>
            <person name="Toyotome T."/>
            <person name="Hosono M."/>
            <person name="Torimaru M."/>
            <person name="Fukuda K."/>
            <person name="Mikami N."/>
        </authorList>
    </citation>
    <scope>NUCLEOTIDE SEQUENCE [LARGE SCALE GENOMIC DNA]</scope>
    <source>
        <strain evidence="1 2">KT1a</strain>
    </source>
</reference>
<comment type="caution">
    <text evidence="1">The sequence shown here is derived from an EMBL/GenBank/DDBJ whole genome shotgun (WGS) entry which is preliminary data.</text>
</comment>
<feature type="non-terminal residue" evidence="1">
    <location>
        <position position="1636"/>
    </location>
</feature>
<dbReference type="Proteomes" id="UP001473302">
    <property type="component" value="Unassembled WGS sequence"/>
</dbReference>
<proteinExistence type="predicted"/>
<name>A0ABP9ZFQ7_9FUNG</name>
<sequence>MNIDFEYTPSAPLLEDIKPLISVIKDDPPKYEQKPDECGLTIKNHIKNKDYHIELNQSIIDNMATEIENIKAHSLDHYKSIFINEGDILSADNIKPDNIIENKLLPFDNNNKPITSVDEYRNKIDNIDFKFLNSQYKGLNLNKLYEYSKYCRVHDPIMKEQKKLNRIKMNIKRKSLKQENKILMNIDFEYTPSAPLLEDIKPLISVIKDDPPKYEQKPDECGLTIKNHIKNKDYHIELNQSIIDNMATEIENIKAHSLDHYKSIFINEGDILSADNIKPDNIIENKLLPFDNNNKPITSVDEYRNKIDNIDFKFLNSQYKGLNLNKLYEYSKYCRVHDPIMKEQKKLNRIKMNIKRKSLKQENKILMNIDFEYTPSAPLLEDIKPLISVIKDDPPKYEQKPDECGLTIKNHIKNKDYHIELNQSIIDNMATEIENIKAHSLDHYKSIFINEGDILSADNIKPDNIIENKLLPFDNNNKPITSVDEYRNKIDNIDFKFLNSQYKGLNLNKLYEYSKYCRVHDPIMKEQKKLNRIKMNIKRKSLKQENKILMNIDFEYTPSAPLLEDIKPLISVIKDDPPKYEQKPDECGLTIKNHIKNKDYHIELNQSIIDNMATEIENIKAHSLDHYKSIFINEGDILSADNIKPDNIIENKLLPFDNNNKPITSVDEYRNKIDNIDFKFLNSQYKGLNLNKLYEYSKYCRVHDPIMKEQKKLNRIKMNIKRKSLKQENKILMNIDFEYTPSAPLLEDIKPLISVIKDDPPKYEQKPDECGLTIKNHIKNKDYHIELNQSIIDNMATEIENIKAHSLDHYKSIFINEGDILSADNIKPDNIIENKLLPFDNNNKPITSVDEYRNKIDNIDFKFLNSQYKGLNLNKLYEYSKYCRVHDPIMKEQKKLNRIKMNIKRKSLKQENKILMNIDFEYTPSAPLLEDIKPLISVIKDDPPKYEQKPDECGLTIKNHIKNKDYHIELNQSIIDNMATEIENIKAHSLDHYKSIFINEGDILSADNIKPDNIIENKLLPFDNNNKPITSVDEYRNKIDNIDFKFLNSQYKGLNLNKLYEYSKYCRVHDPIMKEQKKLNRIKMNIKRKSLKQENKILMNIDFEYTPSAPLLEDIKPLISVIKDDPPKYEQKPDECGLTIKNHIKNKDYHIELNQSIIDNMATEIENIKAHSLDHYKSIFINEGDILSADNIKPDNIIENKLLPFDNNNKPITSVDEYRNKIDNIDFKFLNSQYKGLNLNKLYEYSKYCRVHDPIMKEQKKLNRIKMNIKRKSLKQENKILMNIDFEYTPSAPLLEDIKPLISVIKDDPPKYEQKPDECGLTIKNHIKNKDYHIELNQSIIDNMATEIENIKAHSLDHYKSIFINEGDILSADNIKPDNIIENKLLPFDNNNKPITSVDEYRNKIDNIDFKFLNSQYKGLNLNKLYEYSKYCRVHDPIMKEQKKLNRIKMNIKRKSLKQENKILMNIDFEYTPSAPLLEDIKPLISVIKDDPPKYEQKPDECGLTIKNHIKNKDYHIELNQSIIDNMATEIENIKAHSLDHYKSIFINEGDILSADNIKPDNIIENKLLPFDNNNKPITSVDEYRNKIDNIDFKFLNSQYKGLNLNKLYGYCIYVTTETLIGKASVKIPIIILMKG</sequence>
<accession>A0ABP9ZFQ7</accession>
<evidence type="ECO:0000313" key="2">
    <source>
        <dbReference type="Proteomes" id="UP001473302"/>
    </source>
</evidence>
<gene>
    <name evidence="1" type="ORF">MFLAVUS_011517</name>
</gene>
<protein>
    <submittedName>
        <fullName evidence="1">Uncharacterized protein</fullName>
    </submittedName>
</protein>
<evidence type="ECO:0000313" key="1">
    <source>
        <dbReference type="EMBL" id="GAA5817938.1"/>
    </source>
</evidence>
<dbReference type="EMBL" id="BAABUK010000064">
    <property type="protein sequence ID" value="GAA5817938.1"/>
    <property type="molecule type" value="Genomic_DNA"/>
</dbReference>